<dbReference type="RefSeq" id="WP_184241943.1">
    <property type="nucleotide sequence ID" value="NZ_JACHNA010000001.1"/>
</dbReference>
<dbReference type="InterPro" id="IPR023485">
    <property type="entry name" value="Ptyr_pPase"/>
</dbReference>
<sequence length="173" mass="18774">MRIITVCLGNICRSPAAEAVLRRALAREDLTHDVTDNSAGDRGVEVASAGTADYHVGERPHQLTIEVGEQLGYEFTTRGAQLTSEDLATADLLLVMDESNRANALALAADDAQRAKVRLLGEFASDADTAGVREVPDPWGHPREQFEAMYRQIEDAVPGVVAFVRQTLRSRGT</sequence>
<dbReference type="EC" id="3.1.3.48" evidence="2"/>
<comment type="similarity">
    <text evidence="1">Belongs to the low molecular weight phosphotyrosine protein phosphatase family.</text>
</comment>
<dbReference type="SUPFAM" id="SSF52788">
    <property type="entry name" value="Phosphotyrosine protein phosphatases I"/>
    <property type="match status" value="1"/>
</dbReference>
<evidence type="ECO:0000256" key="5">
    <source>
        <dbReference type="PIRSR" id="PIRSR617867-1"/>
    </source>
</evidence>
<dbReference type="GO" id="GO:0004725">
    <property type="term" value="F:protein tyrosine phosphatase activity"/>
    <property type="evidence" value="ECO:0007669"/>
    <property type="project" value="UniProtKB-EC"/>
</dbReference>
<keyword evidence="3 7" id="KW-0378">Hydrolase</keyword>
<dbReference type="InterPro" id="IPR036196">
    <property type="entry name" value="Ptyr_pPase_sf"/>
</dbReference>
<feature type="active site" description="Nucleophile" evidence="5">
    <location>
        <position position="7"/>
    </location>
</feature>
<dbReference type="SMART" id="SM00226">
    <property type="entry name" value="LMWPc"/>
    <property type="match status" value="1"/>
</dbReference>
<comment type="caution">
    <text evidence="7">The sequence shown here is derived from an EMBL/GenBank/DDBJ whole genome shotgun (WGS) entry which is preliminary data.</text>
</comment>
<dbReference type="PANTHER" id="PTHR11717">
    <property type="entry name" value="LOW MOLECULAR WEIGHT PROTEIN TYROSINE PHOSPHATASE"/>
    <property type="match status" value="1"/>
</dbReference>
<evidence type="ECO:0000256" key="3">
    <source>
        <dbReference type="ARBA" id="ARBA00022801"/>
    </source>
</evidence>
<feature type="domain" description="Phosphotyrosine protein phosphatase I" evidence="6">
    <location>
        <begin position="1"/>
        <end position="163"/>
    </location>
</feature>
<dbReference type="PANTHER" id="PTHR11717:SF7">
    <property type="entry name" value="LOW MOLECULAR WEIGHT PHOSPHOTYROSINE PROTEIN PHOSPHATASE"/>
    <property type="match status" value="1"/>
</dbReference>
<dbReference type="CDD" id="cd16343">
    <property type="entry name" value="LMWPTP"/>
    <property type="match status" value="1"/>
</dbReference>
<dbReference type="AlphaFoldDB" id="A0A7W7GQB8"/>
<dbReference type="EMBL" id="JACHNA010000001">
    <property type="protein sequence ID" value="MBB4736340.1"/>
    <property type="molecule type" value="Genomic_DNA"/>
</dbReference>
<reference evidence="7 8" key="1">
    <citation type="submission" date="2020-08" db="EMBL/GenBank/DDBJ databases">
        <title>Sequencing the genomes of 1000 actinobacteria strains.</title>
        <authorList>
            <person name="Klenk H.-P."/>
        </authorList>
    </citation>
    <scope>NUCLEOTIDE SEQUENCE [LARGE SCALE GENOMIC DNA]</scope>
    <source>
        <strain evidence="7 8">DSM 23974</strain>
    </source>
</reference>
<feature type="active site" description="Proton donor" evidence="5">
    <location>
        <position position="137"/>
    </location>
</feature>
<feature type="active site" description="Nucleophile" evidence="5">
    <location>
        <position position="13"/>
    </location>
</feature>
<proteinExistence type="inferred from homology"/>
<organism evidence="7 8">
    <name type="scientific">Micrococcus cohnii</name>
    <dbReference type="NCBI Taxonomy" id="993416"/>
    <lineage>
        <taxon>Bacteria</taxon>
        <taxon>Bacillati</taxon>
        <taxon>Actinomycetota</taxon>
        <taxon>Actinomycetes</taxon>
        <taxon>Micrococcales</taxon>
        <taxon>Micrococcaceae</taxon>
        <taxon>Micrococcus</taxon>
    </lineage>
</organism>
<accession>A0A7W7GQB8</accession>
<evidence type="ECO:0000256" key="1">
    <source>
        <dbReference type="ARBA" id="ARBA00011063"/>
    </source>
</evidence>
<dbReference type="InterPro" id="IPR017867">
    <property type="entry name" value="Tyr_phospatase_low_mol_wt"/>
</dbReference>
<evidence type="ECO:0000259" key="6">
    <source>
        <dbReference type="SMART" id="SM00226"/>
    </source>
</evidence>
<dbReference type="PRINTS" id="PR00719">
    <property type="entry name" value="LMWPTPASE"/>
</dbReference>
<protein>
    <recommendedName>
        <fullName evidence="2">protein-tyrosine-phosphatase</fullName>
        <ecNumber evidence="2">3.1.3.48</ecNumber>
    </recommendedName>
</protein>
<evidence type="ECO:0000256" key="2">
    <source>
        <dbReference type="ARBA" id="ARBA00013064"/>
    </source>
</evidence>
<evidence type="ECO:0000256" key="4">
    <source>
        <dbReference type="ARBA" id="ARBA00022912"/>
    </source>
</evidence>
<dbReference type="InterPro" id="IPR050438">
    <property type="entry name" value="LMW_PTPase"/>
</dbReference>
<keyword evidence="4" id="KW-0904">Protein phosphatase</keyword>
<keyword evidence="8" id="KW-1185">Reference proteome</keyword>
<dbReference type="Proteomes" id="UP000540191">
    <property type="component" value="Unassembled WGS sequence"/>
</dbReference>
<evidence type="ECO:0000313" key="8">
    <source>
        <dbReference type="Proteomes" id="UP000540191"/>
    </source>
</evidence>
<evidence type="ECO:0000313" key="7">
    <source>
        <dbReference type="EMBL" id="MBB4736340.1"/>
    </source>
</evidence>
<dbReference type="Gene3D" id="3.40.50.2300">
    <property type="match status" value="1"/>
</dbReference>
<dbReference type="Pfam" id="PF01451">
    <property type="entry name" value="LMWPc"/>
    <property type="match status" value="1"/>
</dbReference>
<name>A0A7W7GQB8_9MICC</name>
<gene>
    <name evidence="7" type="ORF">HDA30_001848</name>
</gene>